<accession>A0ABR7TVX6</accession>
<dbReference type="Pfam" id="PF01520">
    <property type="entry name" value="Amidase_3"/>
    <property type="match status" value="1"/>
</dbReference>
<evidence type="ECO:0000313" key="5">
    <source>
        <dbReference type="EMBL" id="MBC9933748.1"/>
    </source>
</evidence>
<dbReference type="InterPro" id="IPR021731">
    <property type="entry name" value="AMIN_dom"/>
</dbReference>
<dbReference type="CDD" id="cd02696">
    <property type="entry name" value="MurNAc-LAA"/>
    <property type="match status" value="1"/>
</dbReference>
<dbReference type="Pfam" id="PF11741">
    <property type="entry name" value="AMIN"/>
    <property type="match status" value="1"/>
</dbReference>
<organism evidence="5 6">
    <name type="scientific">Chitinophaga qingshengii</name>
    <dbReference type="NCBI Taxonomy" id="1569794"/>
    <lineage>
        <taxon>Bacteria</taxon>
        <taxon>Pseudomonadati</taxon>
        <taxon>Bacteroidota</taxon>
        <taxon>Chitinophagia</taxon>
        <taxon>Chitinophagales</taxon>
        <taxon>Chitinophagaceae</taxon>
        <taxon>Chitinophaga</taxon>
    </lineage>
</organism>
<dbReference type="RefSeq" id="WP_188090869.1">
    <property type="nucleotide sequence ID" value="NZ_JACVFC010000004.1"/>
</dbReference>
<reference evidence="5 6" key="1">
    <citation type="submission" date="2020-09" db="EMBL/GenBank/DDBJ databases">
        <title>Genome sequences of type strains of Chitinophaga qingshengii and Chitinophaga varians.</title>
        <authorList>
            <person name="Kittiwongwattana C."/>
        </authorList>
    </citation>
    <scope>NUCLEOTIDE SEQUENCE [LARGE SCALE GENOMIC DNA]</scope>
    <source>
        <strain evidence="5 6">JCM 30026</strain>
    </source>
</reference>
<keyword evidence="6" id="KW-1185">Reference proteome</keyword>
<evidence type="ECO:0000256" key="3">
    <source>
        <dbReference type="ARBA" id="ARBA00022801"/>
    </source>
</evidence>
<dbReference type="Gene3D" id="2.60.40.10">
    <property type="entry name" value="Immunoglobulins"/>
    <property type="match status" value="1"/>
</dbReference>
<protein>
    <recommendedName>
        <fullName evidence="2">N-acetylmuramoyl-L-alanine amidase</fullName>
        <ecNumber evidence="2">3.5.1.28</ecNumber>
    </recommendedName>
</protein>
<dbReference type="InterPro" id="IPR050695">
    <property type="entry name" value="N-acetylmuramoyl_amidase_3"/>
</dbReference>
<dbReference type="SMART" id="SM00646">
    <property type="entry name" value="Ami_3"/>
    <property type="match status" value="1"/>
</dbReference>
<keyword evidence="3" id="KW-0378">Hydrolase</keyword>
<comment type="catalytic activity">
    <reaction evidence="1">
        <text>Hydrolyzes the link between N-acetylmuramoyl residues and L-amino acid residues in certain cell-wall glycopeptides.</text>
        <dbReference type="EC" id="3.5.1.28"/>
    </reaction>
</comment>
<sequence>MKHVKRLLQTLIAIVVPLSVSSQGFLRLSLPSRETSNVSTARQFIAGRTCTGCKVSINNEAVYVYSTGTFAVKKELTEGRNTFTVLAEDANGKTYTKNITWYYAPVPPPRVTSAFRIDFMEISPKGNLELSVGDTLHVKIKGYPGAKASWFNNIPLRELPASQTGGVAGYYSGSYVLQPADSPLNGKIQVRLHNGSETAILNSTYRYSMMPHGVALTGRTIDNMTYLTSTPEGDRLGPNKIGYLDKDVLLHVVGKQGDYYKVRLSSRETAFIPEPLLDTEIPQEAPAVSIVSDAKVWGDEKADYVSVELSDKLPYTSTQIVSPGKIIVDVHGAYTEQGINSLLQGTREITGVQWQQPSHDVFRMIISLKHAPWGYQIYYEGNRITVKVKRVPENLSLRGLIIGLDAGHGGGNMGSVGLTGVYEKTLTLNLSLQLKAALEREGASVIMTRATEKFVANEDRLSLFRRANPDLLLSIHLNSSGNPVDVSGTATYYKHPFCEPLNAAIHRRLLETGLNDFKNNGDFNFILNNPTEFPDALIETLFISNPGDEEKLLSPAFQQELINKIILGLKDYLKNLESGKY</sequence>
<name>A0ABR7TVX6_9BACT</name>
<dbReference type="PANTHER" id="PTHR30404">
    <property type="entry name" value="N-ACETYLMURAMOYL-L-ALANINE AMIDASE"/>
    <property type="match status" value="1"/>
</dbReference>
<evidence type="ECO:0000256" key="1">
    <source>
        <dbReference type="ARBA" id="ARBA00001561"/>
    </source>
</evidence>
<dbReference type="Gene3D" id="3.40.630.40">
    <property type="entry name" value="Zn-dependent exopeptidases"/>
    <property type="match status" value="1"/>
</dbReference>
<dbReference type="Gene3D" id="2.60.40.3500">
    <property type="match status" value="1"/>
</dbReference>
<comment type="caution">
    <text evidence="5">The sequence shown here is derived from an EMBL/GenBank/DDBJ whole genome shotgun (WGS) entry which is preliminary data.</text>
</comment>
<feature type="domain" description="MurNAc-LAA" evidence="4">
    <location>
        <begin position="461"/>
        <end position="570"/>
    </location>
</feature>
<evidence type="ECO:0000256" key="2">
    <source>
        <dbReference type="ARBA" id="ARBA00011901"/>
    </source>
</evidence>
<proteinExistence type="predicted"/>
<dbReference type="EMBL" id="JACVFC010000004">
    <property type="protein sequence ID" value="MBC9933748.1"/>
    <property type="molecule type" value="Genomic_DNA"/>
</dbReference>
<dbReference type="SUPFAM" id="SSF53187">
    <property type="entry name" value="Zn-dependent exopeptidases"/>
    <property type="match status" value="1"/>
</dbReference>
<dbReference type="InterPro" id="IPR002508">
    <property type="entry name" value="MurNAc-LAA_cat"/>
</dbReference>
<gene>
    <name evidence="5" type="ORF">ICL07_25380</name>
</gene>
<dbReference type="EC" id="3.5.1.28" evidence="2"/>
<dbReference type="Proteomes" id="UP000659124">
    <property type="component" value="Unassembled WGS sequence"/>
</dbReference>
<evidence type="ECO:0000259" key="4">
    <source>
        <dbReference type="SMART" id="SM00646"/>
    </source>
</evidence>
<dbReference type="InterPro" id="IPR013783">
    <property type="entry name" value="Ig-like_fold"/>
</dbReference>
<evidence type="ECO:0000313" key="6">
    <source>
        <dbReference type="Proteomes" id="UP000659124"/>
    </source>
</evidence>
<dbReference type="PANTHER" id="PTHR30404:SF0">
    <property type="entry name" value="N-ACETYLMURAMOYL-L-ALANINE AMIDASE AMIC"/>
    <property type="match status" value="1"/>
</dbReference>